<protein>
    <submittedName>
        <fullName evidence="2">Uncharacterized protein</fullName>
    </submittedName>
</protein>
<feature type="region of interest" description="Disordered" evidence="1">
    <location>
        <begin position="1"/>
        <end position="21"/>
    </location>
</feature>
<dbReference type="AlphaFoldDB" id="A0A2K9UZ80"/>
<geneLocation type="plasmid" evidence="2">
    <name>pVb1978</name>
</geneLocation>
<dbReference type="EMBL" id="MG456577">
    <property type="protein sequence ID" value="AUV50336.1"/>
    <property type="molecule type" value="Genomic_DNA"/>
</dbReference>
<evidence type="ECO:0000256" key="1">
    <source>
        <dbReference type="SAM" id="MobiDB-lite"/>
    </source>
</evidence>
<sequence length="107" mass="11916">MKATEQHKRRVGKPQTVKPEAPNLVSSWRAIVTRTGTLTEALETMNAALGMKLTHSRITEWEREEKAPSTRVVNYMLATVVPALLLDQGLNENKVRELAGKVRVPGL</sequence>
<name>A0A2K9UZ80_VIBAL</name>
<evidence type="ECO:0000313" key="2">
    <source>
        <dbReference type="EMBL" id="AUV50336.1"/>
    </source>
</evidence>
<proteinExistence type="predicted"/>
<keyword evidence="2" id="KW-0614">Plasmid</keyword>
<organism evidence="2">
    <name type="scientific">Vibrio alginolyticus</name>
    <dbReference type="NCBI Taxonomy" id="663"/>
    <lineage>
        <taxon>Bacteria</taxon>
        <taxon>Pseudomonadati</taxon>
        <taxon>Pseudomonadota</taxon>
        <taxon>Gammaproteobacteria</taxon>
        <taxon>Vibrionales</taxon>
        <taxon>Vibrionaceae</taxon>
        <taxon>Vibrio</taxon>
    </lineage>
</organism>
<reference evidence="2" key="1">
    <citation type="submission" date="2017-11" db="EMBL/GenBank/DDBJ databases">
        <title>Genetic charecterization of a blaVIM-1-Carrying plasmid in Vibrio alginolyticus.</title>
        <authorList>
            <person name="Zheng Z."/>
            <person name="Li R."/>
            <person name="Chen S."/>
        </authorList>
    </citation>
    <scope>NUCLEOTIDE SEQUENCE</scope>
    <source>
        <strain evidence="2">Vb1978</strain>
        <plasmid evidence="2">pVb1978</plasmid>
    </source>
</reference>
<accession>A0A2K9UZ80</accession>